<dbReference type="InterPro" id="IPR009097">
    <property type="entry name" value="Cyclic_Pdiesterase"/>
</dbReference>
<sequence>MPAEPVPTGDRPEWRGHAVLQVPVPPLEPFVLARTRHYDLDYVSADPAFTHAHVTALGPFLDLTDQTVEALGQVGEIASGTAPFDFTLDTVDTFPNGIVHLLPAPSAPFAQLTAQLADAFPQCPPYAGRFAAVVPHLTLDALGADVSEASTRALVAPWLPARCRAERLDLAWYEPGRCRVLHSWRLGG</sequence>
<dbReference type="Proteomes" id="UP001500427">
    <property type="component" value="Unassembled WGS sequence"/>
</dbReference>
<dbReference type="Gene3D" id="3.90.1140.10">
    <property type="entry name" value="Cyclic phosphodiesterase"/>
    <property type="match status" value="1"/>
</dbReference>
<gene>
    <name evidence="1" type="ORF">GCM10023258_30980</name>
</gene>
<dbReference type="RefSeq" id="WP_345508405.1">
    <property type="nucleotide sequence ID" value="NZ_BAABIW010000020.1"/>
</dbReference>
<dbReference type="GO" id="GO:0016874">
    <property type="term" value="F:ligase activity"/>
    <property type="evidence" value="ECO:0007669"/>
    <property type="project" value="UniProtKB-KW"/>
</dbReference>
<organism evidence="1 2">
    <name type="scientific">Terrabacter aeriphilus</name>
    <dbReference type="NCBI Taxonomy" id="515662"/>
    <lineage>
        <taxon>Bacteria</taxon>
        <taxon>Bacillati</taxon>
        <taxon>Actinomycetota</taxon>
        <taxon>Actinomycetes</taxon>
        <taxon>Micrococcales</taxon>
        <taxon>Intrasporangiaceae</taxon>
        <taxon>Terrabacter</taxon>
    </lineage>
</organism>
<comment type="caution">
    <text evidence="1">The sequence shown here is derived from an EMBL/GenBank/DDBJ whole genome shotgun (WGS) entry which is preliminary data.</text>
</comment>
<dbReference type="EMBL" id="BAABIW010000020">
    <property type="protein sequence ID" value="GAA5032213.1"/>
    <property type="molecule type" value="Genomic_DNA"/>
</dbReference>
<protein>
    <submittedName>
        <fullName evidence="1">2'-5' RNA ligase family protein</fullName>
    </submittedName>
</protein>
<dbReference type="Pfam" id="PF13563">
    <property type="entry name" value="2_5_RNA_ligase2"/>
    <property type="match status" value="1"/>
</dbReference>
<keyword evidence="2" id="KW-1185">Reference proteome</keyword>
<reference evidence="2" key="1">
    <citation type="journal article" date="2019" name="Int. J. Syst. Evol. Microbiol.">
        <title>The Global Catalogue of Microorganisms (GCM) 10K type strain sequencing project: providing services to taxonomists for standard genome sequencing and annotation.</title>
        <authorList>
            <consortium name="The Broad Institute Genomics Platform"/>
            <consortium name="The Broad Institute Genome Sequencing Center for Infectious Disease"/>
            <person name="Wu L."/>
            <person name="Ma J."/>
        </authorList>
    </citation>
    <scope>NUCLEOTIDE SEQUENCE [LARGE SCALE GENOMIC DNA]</scope>
    <source>
        <strain evidence="2">JCM 17687</strain>
    </source>
</reference>
<accession>A0ABP9JHW9</accession>
<keyword evidence="1" id="KW-0436">Ligase</keyword>
<dbReference type="SUPFAM" id="SSF55144">
    <property type="entry name" value="LigT-like"/>
    <property type="match status" value="1"/>
</dbReference>
<name>A0ABP9JHW9_9MICO</name>
<evidence type="ECO:0000313" key="2">
    <source>
        <dbReference type="Proteomes" id="UP001500427"/>
    </source>
</evidence>
<evidence type="ECO:0000313" key="1">
    <source>
        <dbReference type="EMBL" id="GAA5032213.1"/>
    </source>
</evidence>
<proteinExistence type="predicted"/>